<dbReference type="RefSeq" id="WP_037913081.1">
    <property type="nucleotide sequence ID" value="NZ_FWWY01000001.1"/>
</dbReference>
<comment type="pathway">
    <text evidence="2">Isoprenoid biosynthesis; isopentenyl diphosphate biosynthesis via DXP pathway; isopentenyl diphosphate from 1-deoxy-D-xylulose 5-phosphate: step 2/6.</text>
</comment>
<evidence type="ECO:0000256" key="6">
    <source>
        <dbReference type="ARBA" id="ARBA00022679"/>
    </source>
</evidence>
<evidence type="ECO:0000256" key="3">
    <source>
        <dbReference type="ARBA" id="ARBA00009789"/>
    </source>
</evidence>
<evidence type="ECO:0000256" key="1">
    <source>
        <dbReference type="ARBA" id="ARBA00001282"/>
    </source>
</evidence>
<dbReference type="GO" id="GO:0019288">
    <property type="term" value="P:isopentenyl diphosphate biosynthetic process, methylerythritol 4-phosphate pathway"/>
    <property type="evidence" value="ECO:0007669"/>
    <property type="project" value="UniProtKB-UniPathway"/>
</dbReference>
<dbReference type="UniPathway" id="UPA00056">
    <property type="reaction ID" value="UER00093"/>
</dbReference>
<proteinExistence type="inferred from homology"/>
<dbReference type="STRING" id="28034.BFX07_05880"/>
<evidence type="ECO:0000256" key="2">
    <source>
        <dbReference type="ARBA" id="ARBA00004787"/>
    </source>
</evidence>
<name>A0A1W1WA34_SULTA</name>
<dbReference type="InterPro" id="IPR001228">
    <property type="entry name" value="IspD"/>
</dbReference>
<keyword evidence="7 9" id="KW-0548">Nucleotidyltransferase</keyword>
<dbReference type="Pfam" id="PF01128">
    <property type="entry name" value="IspD"/>
    <property type="match status" value="1"/>
</dbReference>
<comment type="catalytic activity">
    <reaction evidence="1">
        <text>2-C-methyl-D-erythritol 4-phosphate + CTP + H(+) = 4-CDP-2-C-methyl-D-erythritol + diphosphate</text>
        <dbReference type="Rhea" id="RHEA:13429"/>
        <dbReference type="ChEBI" id="CHEBI:15378"/>
        <dbReference type="ChEBI" id="CHEBI:33019"/>
        <dbReference type="ChEBI" id="CHEBI:37563"/>
        <dbReference type="ChEBI" id="CHEBI:57823"/>
        <dbReference type="ChEBI" id="CHEBI:58262"/>
        <dbReference type="EC" id="2.7.7.60"/>
    </reaction>
</comment>
<dbReference type="InterPro" id="IPR029044">
    <property type="entry name" value="Nucleotide-diphossugar_trans"/>
</dbReference>
<organism evidence="9 10">
    <name type="scientific">Sulfobacillus thermosulfidooxidans (strain DSM 9293 / VKM B-1269 / AT-1)</name>
    <dbReference type="NCBI Taxonomy" id="929705"/>
    <lineage>
        <taxon>Bacteria</taxon>
        <taxon>Bacillati</taxon>
        <taxon>Bacillota</taxon>
        <taxon>Clostridia</taxon>
        <taxon>Eubacteriales</taxon>
        <taxon>Clostridiales Family XVII. Incertae Sedis</taxon>
        <taxon>Sulfobacillus</taxon>
    </lineage>
</organism>
<evidence type="ECO:0000313" key="10">
    <source>
        <dbReference type="Proteomes" id="UP000192660"/>
    </source>
</evidence>
<evidence type="ECO:0000256" key="8">
    <source>
        <dbReference type="ARBA" id="ARBA00023229"/>
    </source>
</evidence>
<comment type="similarity">
    <text evidence="3">Belongs to the IspD/TarI cytidylyltransferase family. IspD subfamily.</text>
</comment>
<dbReference type="EMBL" id="FWWY01000001">
    <property type="protein sequence ID" value="SMC03009.1"/>
    <property type="molecule type" value="Genomic_DNA"/>
</dbReference>
<dbReference type="InterPro" id="IPR034683">
    <property type="entry name" value="IspD/TarI"/>
</dbReference>
<dbReference type="SUPFAM" id="SSF53448">
    <property type="entry name" value="Nucleotide-diphospho-sugar transferases"/>
    <property type="match status" value="1"/>
</dbReference>
<dbReference type="OrthoDB" id="9806837at2"/>
<dbReference type="PANTHER" id="PTHR32125">
    <property type="entry name" value="2-C-METHYL-D-ERYTHRITOL 4-PHOSPHATE CYTIDYLYLTRANSFERASE, CHLOROPLASTIC"/>
    <property type="match status" value="1"/>
</dbReference>
<evidence type="ECO:0000256" key="5">
    <source>
        <dbReference type="ARBA" id="ARBA00019056"/>
    </source>
</evidence>
<dbReference type="EC" id="2.7.7.60" evidence="4"/>
<dbReference type="GO" id="GO:0050518">
    <property type="term" value="F:2-C-methyl-D-erythritol 4-phosphate cytidylyltransferase activity"/>
    <property type="evidence" value="ECO:0007669"/>
    <property type="project" value="UniProtKB-EC"/>
</dbReference>
<accession>A0A1W1WA34</accession>
<dbReference type="InterPro" id="IPR018294">
    <property type="entry name" value="ISPD_synthase_CS"/>
</dbReference>
<keyword evidence="8" id="KW-0414">Isoprene biosynthesis</keyword>
<dbReference type="PROSITE" id="PS01295">
    <property type="entry name" value="ISPD"/>
    <property type="match status" value="1"/>
</dbReference>
<dbReference type="CDD" id="cd02516">
    <property type="entry name" value="CDP-ME_synthetase"/>
    <property type="match status" value="1"/>
</dbReference>
<gene>
    <name evidence="9" type="ORF">SAMN00768000_0860</name>
</gene>
<protein>
    <recommendedName>
        <fullName evidence="5">2-C-methyl-D-erythritol 4-phosphate cytidylyltransferase</fullName>
        <ecNumber evidence="4">2.7.7.60</ecNumber>
    </recommendedName>
</protein>
<dbReference type="Proteomes" id="UP000192660">
    <property type="component" value="Unassembled WGS sequence"/>
</dbReference>
<dbReference type="NCBIfam" id="TIGR00453">
    <property type="entry name" value="ispD"/>
    <property type="match status" value="1"/>
</dbReference>
<keyword evidence="6 9" id="KW-0808">Transferase</keyword>
<keyword evidence="10" id="KW-1185">Reference proteome</keyword>
<evidence type="ECO:0000256" key="4">
    <source>
        <dbReference type="ARBA" id="ARBA00012526"/>
    </source>
</evidence>
<sequence>MKSFGILLAAGQSRRMGALGPKLWLMVGGRPAFAWSLWHFAVKGEFDGGVVVARPEDFERIEHWFNQFGLTHWRLTTGSTERYLSVQQGLAALKGLAQDQDVVLIHDAARILVPFAVIDRVRHAAFQQGAAMPALPVTDTVKGVVETPSGVEVIKTIPRSQLRLAQTPQGFHYRMIRQAHEAWQQGVPTDDAEVVEHFGHRVMVVPGDHDNRKLTTPDDLSWFEWRLQQIHD</sequence>
<dbReference type="Gene3D" id="3.90.550.10">
    <property type="entry name" value="Spore Coat Polysaccharide Biosynthesis Protein SpsA, Chain A"/>
    <property type="match status" value="1"/>
</dbReference>
<evidence type="ECO:0000256" key="7">
    <source>
        <dbReference type="ARBA" id="ARBA00022695"/>
    </source>
</evidence>
<evidence type="ECO:0000313" key="9">
    <source>
        <dbReference type="EMBL" id="SMC03009.1"/>
    </source>
</evidence>
<dbReference type="InterPro" id="IPR050088">
    <property type="entry name" value="IspD/TarI_cytidylyltransf_bact"/>
</dbReference>
<reference evidence="10" key="1">
    <citation type="submission" date="2017-04" db="EMBL/GenBank/DDBJ databases">
        <authorList>
            <person name="Varghese N."/>
            <person name="Submissions S."/>
        </authorList>
    </citation>
    <scope>NUCLEOTIDE SEQUENCE [LARGE SCALE GENOMIC DNA]</scope>
    <source>
        <strain evidence="10">DSM 9293</strain>
    </source>
</reference>
<dbReference type="PANTHER" id="PTHR32125:SF4">
    <property type="entry name" value="2-C-METHYL-D-ERYTHRITOL 4-PHOSPHATE CYTIDYLYLTRANSFERASE, CHLOROPLASTIC"/>
    <property type="match status" value="1"/>
</dbReference>
<dbReference type="AlphaFoldDB" id="A0A1W1WA34"/>